<sequence length="399" mass="44702">MTDQSRSNTQIKQDEEEPDQEHNTHHQKNQRLCDFCGETTALLYCRADSAKLCLSCDKQVHSTNQLFTKHLRTLLCDACDSSPASILCSTESSVLCQNCDWETHNHNTTLSSLHERRPLEGFTGCPSVSELLGVVGFQDLTKKELLSRGGGGDYLVGSGFEGFGSDGCSEFLVWDTPSIVTMDDLIASNSSEHSFQAMGVPPLPKNRKAACGQYKEEILSQLREMAKSEPGYCDFQGDIEPFMEFQSLLPEQDLQPGDRYDGFDRGSELATVPNYKGGAFQWGINNIELADRGFPSKLVGSYGEESRLVPDKDLDNGGSGSHANCGHEAQTHHYVGTEIIHVPPKVVRELTSQERDTAISRYKEKKKTRRYEKHIRYESRKVRAETRTRIKGRFAKMDQ</sequence>
<dbReference type="PROSITE" id="PS50119">
    <property type="entry name" value="ZF_BBOX"/>
    <property type="match status" value="2"/>
</dbReference>
<feature type="compositionally biased region" description="Polar residues" evidence="10">
    <location>
        <begin position="1"/>
        <end position="11"/>
    </location>
</feature>
<keyword evidence="3" id="KW-0479">Metal-binding</keyword>
<keyword evidence="7 9" id="KW-0539">Nucleus</keyword>
<evidence type="ECO:0000256" key="2">
    <source>
        <dbReference type="ARBA" id="ARBA00010024"/>
    </source>
</evidence>
<evidence type="ECO:0000256" key="4">
    <source>
        <dbReference type="ARBA" id="ARBA00022737"/>
    </source>
</evidence>
<dbReference type="PANTHER" id="PTHR31717">
    <property type="entry name" value="ZINC FINGER PROTEIN CONSTANS-LIKE 10"/>
    <property type="match status" value="1"/>
</dbReference>
<evidence type="ECO:0000313" key="14">
    <source>
        <dbReference type="Proteomes" id="UP000823749"/>
    </source>
</evidence>
<feature type="region of interest" description="Disordered" evidence="10">
    <location>
        <begin position="1"/>
        <end position="25"/>
    </location>
</feature>
<organism evidence="13 14">
    <name type="scientific">Rhododendron griersonianum</name>
    <dbReference type="NCBI Taxonomy" id="479676"/>
    <lineage>
        <taxon>Eukaryota</taxon>
        <taxon>Viridiplantae</taxon>
        <taxon>Streptophyta</taxon>
        <taxon>Embryophyta</taxon>
        <taxon>Tracheophyta</taxon>
        <taxon>Spermatophyta</taxon>
        <taxon>Magnoliopsida</taxon>
        <taxon>eudicotyledons</taxon>
        <taxon>Gunneridae</taxon>
        <taxon>Pentapetalae</taxon>
        <taxon>asterids</taxon>
        <taxon>Ericales</taxon>
        <taxon>Ericaceae</taxon>
        <taxon>Ericoideae</taxon>
        <taxon>Rhodoreae</taxon>
        <taxon>Rhododendron</taxon>
    </lineage>
</organism>
<reference evidence="13 14" key="1">
    <citation type="submission" date="2020-08" db="EMBL/GenBank/DDBJ databases">
        <title>Plant Genome Project.</title>
        <authorList>
            <person name="Zhang R.-G."/>
        </authorList>
    </citation>
    <scope>NUCLEOTIDE SEQUENCE [LARGE SCALE GENOMIC DNA]</scope>
    <source>
        <strain evidence="13">WSP0</strain>
        <tissue evidence="13">Leaf</tissue>
    </source>
</reference>
<evidence type="ECO:0000256" key="5">
    <source>
        <dbReference type="ARBA" id="ARBA00022771"/>
    </source>
</evidence>
<proteinExistence type="inferred from homology"/>
<keyword evidence="14" id="KW-1185">Reference proteome</keyword>
<dbReference type="InterPro" id="IPR000315">
    <property type="entry name" value="Znf_B-box"/>
</dbReference>
<dbReference type="InterPro" id="IPR010402">
    <property type="entry name" value="CCT_domain"/>
</dbReference>
<dbReference type="PANTHER" id="PTHR31717:SF58">
    <property type="entry name" value="ZINC FINGER PROTEIN CONSTANS-LIKE 13"/>
    <property type="match status" value="1"/>
</dbReference>
<keyword evidence="5 8" id="KW-0863">Zinc-finger</keyword>
<evidence type="ECO:0000313" key="13">
    <source>
        <dbReference type="EMBL" id="KAG5514324.1"/>
    </source>
</evidence>
<keyword evidence="6" id="KW-0862">Zinc</keyword>
<dbReference type="AlphaFoldDB" id="A0AAV6HJY8"/>
<name>A0AAV6HJY8_9ERIC</name>
<evidence type="ECO:0000256" key="6">
    <source>
        <dbReference type="ARBA" id="ARBA00022833"/>
    </source>
</evidence>
<dbReference type="EMBL" id="JACTNZ010000013">
    <property type="protein sequence ID" value="KAG5514324.1"/>
    <property type="molecule type" value="Genomic_DNA"/>
</dbReference>
<dbReference type="InterPro" id="IPR049808">
    <property type="entry name" value="CONSTANS-like_Bbox1"/>
</dbReference>
<dbReference type="SMART" id="SM00336">
    <property type="entry name" value="BBOX"/>
    <property type="match status" value="2"/>
</dbReference>
<evidence type="ECO:0000256" key="7">
    <source>
        <dbReference type="ARBA" id="ARBA00023242"/>
    </source>
</evidence>
<dbReference type="GO" id="GO:0005634">
    <property type="term" value="C:nucleus"/>
    <property type="evidence" value="ECO:0007669"/>
    <property type="project" value="UniProtKB-SubCell"/>
</dbReference>
<keyword evidence="4" id="KW-0677">Repeat</keyword>
<evidence type="ECO:0000256" key="3">
    <source>
        <dbReference type="ARBA" id="ARBA00022723"/>
    </source>
</evidence>
<feature type="domain" description="B box-type" evidence="11">
    <location>
        <begin position="71"/>
        <end position="119"/>
    </location>
</feature>
<dbReference type="Pfam" id="PF06203">
    <property type="entry name" value="CCT"/>
    <property type="match status" value="1"/>
</dbReference>
<dbReference type="PROSITE" id="PS51017">
    <property type="entry name" value="CCT"/>
    <property type="match status" value="1"/>
</dbReference>
<comment type="caution">
    <text evidence="13">The sequence shown here is derived from an EMBL/GenBank/DDBJ whole genome shotgun (WGS) entry which is preliminary data.</text>
</comment>
<evidence type="ECO:0000256" key="10">
    <source>
        <dbReference type="SAM" id="MobiDB-lite"/>
    </source>
</evidence>
<feature type="domain" description="B box-type" evidence="11">
    <location>
        <begin position="28"/>
        <end position="75"/>
    </location>
</feature>
<protein>
    <submittedName>
        <fullName evidence="13">Uncharacterized protein</fullName>
    </submittedName>
</protein>
<evidence type="ECO:0000256" key="9">
    <source>
        <dbReference type="PROSITE-ProRule" id="PRU00357"/>
    </source>
</evidence>
<evidence type="ECO:0000256" key="8">
    <source>
        <dbReference type="PROSITE-ProRule" id="PRU00024"/>
    </source>
</evidence>
<comment type="similarity">
    <text evidence="2">Belongs to the CONSTANS family.</text>
</comment>
<dbReference type="Proteomes" id="UP000823749">
    <property type="component" value="Chromosome 13"/>
</dbReference>
<dbReference type="GO" id="GO:0008270">
    <property type="term" value="F:zinc ion binding"/>
    <property type="evidence" value="ECO:0007669"/>
    <property type="project" value="UniProtKB-KW"/>
</dbReference>
<comment type="subcellular location">
    <subcellularLocation>
        <location evidence="1 9">Nucleus</location>
    </subcellularLocation>
</comment>
<accession>A0AAV6HJY8</accession>
<feature type="domain" description="CCT" evidence="12">
    <location>
        <begin position="355"/>
        <end position="397"/>
    </location>
</feature>
<evidence type="ECO:0000259" key="12">
    <source>
        <dbReference type="PROSITE" id="PS51017"/>
    </source>
</evidence>
<dbReference type="CDD" id="cd19821">
    <property type="entry name" value="Bbox1_BBX-like"/>
    <property type="match status" value="2"/>
</dbReference>
<evidence type="ECO:0000259" key="11">
    <source>
        <dbReference type="PROSITE" id="PS50119"/>
    </source>
</evidence>
<dbReference type="GO" id="GO:0006355">
    <property type="term" value="P:regulation of DNA-templated transcription"/>
    <property type="evidence" value="ECO:0007669"/>
    <property type="project" value="UniProtKB-ARBA"/>
</dbReference>
<gene>
    <name evidence="13" type="ORF">RHGRI_035663</name>
</gene>
<evidence type="ECO:0000256" key="1">
    <source>
        <dbReference type="ARBA" id="ARBA00004123"/>
    </source>
</evidence>
<dbReference type="Pfam" id="PF00643">
    <property type="entry name" value="zf-B_box"/>
    <property type="match status" value="2"/>
</dbReference>